<keyword evidence="2" id="KW-1185">Reference proteome</keyword>
<dbReference type="RefSeq" id="WP_316661490.1">
    <property type="nucleotide sequence ID" value="NZ_JAWHTF010000002.1"/>
</dbReference>
<protein>
    <submittedName>
        <fullName evidence="1">DUF2851 family protein</fullName>
    </submittedName>
</protein>
<dbReference type="Proteomes" id="UP001268651">
    <property type="component" value="Unassembled WGS sequence"/>
</dbReference>
<comment type="caution">
    <text evidence="1">The sequence shown here is derived from an EMBL/GenBank/DDBJ whole genome shotgun (WGS) entry which is preliminary data.</text>
</comment>
<evidence type="ECO:0000313" key="1">
    <source>
        <dbReference type="EMBL" id="MDU8885600.1"/>
    </source>
</evidence>
<dbReference type="InterPro" id="IPR021272">
    <property type="entry name" value="DUF2851"/>
</dbReference>
<dbReference type="EMBL" id="JAWHTF010000002">
    <property type="protein sequence ID" value="MDU8885600.1"/>
    <property type="molecule type" value="Genomic_DNA"/>
</dbReference>
<reference evidence="1 2" key="1">
    <citation type="submission" date="2023-10" db="EMBL/GenBank/DDBJ databases">
        <title>Marimonas sp. nov. isolated from tidal mud flat.</title>
        <authorList>
            <person name="Jaincy N.J."/>
            <person name="Srinivasan S."/>
            <person name="Lee S.-S."/>
        </authorList>
    </citation>
    <scope>NUCLEOTIDE SEQUENCE [LARGE SCALE GENOMIC DNA]</scope>
    <source>
        <strain evidence="1 2">MJ-SS3</strain>
    </source>
</reference>
<organism evidence="1 2">
    <name type="scientific">Gilvirhabdus luticola</name>
    <dbReference type="NCBI Taxonomy" id="3079858"/>
    <lineage>
        <taxon>Bacteria</taxon>
        <taxon>Pseudomonadati</taxon>
        <taxon>Bacteroidota</taxon>
        <taxon>Flavobacteriia</taxon>
        <taxon>Flavobacteriales</taxon>
        <taxon>Flavobacteriaceae</taxon>
        <taxon>Gilvirhabdus</taxon>
    </lineage>
</organism>
<name>A0ABU3U643_9FLAO</name>
<sequence length="425" mass="49948">MRENFLHYIWEHKKFDTSDLKTINGEAINIVSTGQHNLNSGPDFFNSQLKTDEQFWAGNVEIHMNSSDWYIHNHENDRAYDNVILHVVWKYDTDIYRKDNTVISTLELKEYVSKSTLNNYEKLFSKSQKWINCEHDFSTVDDFLIESWLERLYFERLERKYIDIVNLLEYETNNWEAVLFKMLFKSFGLKVNAVSFLSIANSFDFSVLKKSQSKLASIEALFFGQAGLLENDFQDTYYIKLQNEYQFLMQKFNLNTIGVIPLKFFRLRPPNFPTIRLSQFAKLYYTRQNLFSIVIENHSKEEFYTLLISDTSEYWQTHYAFGKTSKPSKKRLTKQFVDLLLINTIIPIKFSFAKYQGKDINDEIIKLISEISSEKNSIVETFNTLKPVSKSAIQSQGLIQLKANYCDKNKCLQCEIGNSLLTGID</sequence>
<accession>A0ABU3U643</accession>
<evidence type="ECO:0000313" key="2">
    <source>
        <dbReference type="Proteomes" id="UP001268651"/>
    </source>
</evidence>
<proteinExistence type="predicted"/>
<gene>
    <name evidence="1" type="ORF">RXV94_05475</name>
</gene>
<dbReference type="Pfam" id="PF11013">
    <property type="entry name" value="DUF2851"/>
    <property type="match status" value="1"/>
</dbReference>